<gene>
    <name evidence="1" type="ORF">CITCOLO1_LOCUS11527</name>
</gene>
<feature type="non-terminal residue" evidence="1">
    <location>
        <position position="1"/>
    </location>
</feature>
<dbReference type="Proteomes" id="UP001642487">
    <property type="component" value="Chromosome 4"/>
</dbReference>
<evidence type="ECO:0000313" key="1">
    <source>
        <dbReference type="EMBL" id="CAK9319519.1"/>
    </source>
</evidence>
<protein>
    <submittedName>
        <fullName evidence="1">Uncharacterized protein</fullName>
    </submittedName>
</protein>
<proteinExistence type="predicted"/>
<feature type="non-terminal residue" evidence="1">
    <location>
        <position position="61"/>
    </location>
</feature>
<name>A0ABP0YG90_9ROSI</name>
<dbReference type="EMBL" id="OZ021738">
    <property type="protein sequence ID" value="CAK9319519.1"/>
    <property type="molecule type" value="Genomic_DNA"/>
</dbReference>
<sequence length="61" mass="6999">IAYQSHANFLKIVCQIEVNYFLKENDVNNSWWNALENSPKMQVGEKELRGRGELLKASCGN</sequence>
<organism evidence="1 2">
    <name type="scientific">Citrullus colocynthis</name>
    <name type="common">colocynth</name>
    <dbReference type="NCBI Taxonomy" id="252529"/>
    <lineage>
        <taxon>Eukaryota</taxon>
        <taxon>Viridiplantae</taxon>
        <taxon>Streptophyta</taxon>
        <taxon>Embryophyta</taxon>
        <taxon>Tracheophyta</taxon>
        <taxon>Spermatophyta</taxon>
        <taxon>Magnoliopsida</taxon>
        <taxon>eudicotyledons</taxon>
        <taxon>Gunneridae</taxon>
        <taxon>Pentapetalae</taxon>
        <taxon>rosids</taxon>
        <taxon>fabids</taxon>
        <taxon>Cucurbitales</taxon>
        <taxon>Cucurbitaceae</taxon>
        <taxon>Benincaseae</taxon>
        <taxon>Citrullus</taxon>
    </lineage>
</organism>
<accession>A0ABP0YG90</accession>
<keyword evidence="2" id="KW-1185">Reference proteome</keyword>
<evidence type="ECO:0000313" key="2">
    <source>
        <dbReference type="Proteomes" id="UP001642487"/>
    </source>
</evidence>
<reference evidence="1 2" key="1">
    <citation type="submission" date="2024-03" db="EMBL/GenBank/DDBJ databases">
        <authorList>
            <person name="Gkanogiannis A."/>
            <person name="Becerra Lopez-Lavalle L."/>
        </authorList>
    </citation>
    <scope>NUCLEOTIDE SEQUENCE [LARGE SCALE GENOMIC DNA]</scope>
</reference>